<feature type="region of interest" description="Disordered" evidence="1">
    <location>
        <begin position="63"/>
        <end position="83"/>
    </location>
</feature>
<feature type="compositionally biased region" description="Basic and acidic residues" evidence="1">
    <location>
        <begin position="8"/>
        <end position="32"/>
    </location>
</feature>
<dbReference type="STRING" id="553466.SAMN04487950_3528"/>
<dbReference type="Pfam" id="PF13783">
    <property type="entry name" value="DUF4177"/>
    <property type="match status" value="1"/>
</dbReference>
<keyword evidence="3" id="KW-1185">Reference proteome</keyword>
<name>A0A1I4H5M2_9EURY</name>
<dbReference type="Proteomes" id="UP000199607">
    <property type="component" value="Unassembled WGS sequence"/>
</dbReference>
<organism evidence="2 3">
    <name type="scientific">Halogranum rubrum</name>
    <dbReference type="NCBI Taxonomy" id="553466"/>
    <lineage>
        <taxon>Archaea</taxon>
        <taxon>Methanobacteriati</taxon>
        <taxon>Methanobacteriota</taxon>
        <taxon>Stenosarchaea group</taxon>
        <taxon>Halobacteria</taxon>
        <taxon>Halobacteriales</taxon>
        <taxon>Haloferacaceae</taxon>
    </lineage>
</organism>
<evidence type="ECO:0000256" key="1">
    <source>
        <dbReference type="SAM" id="MobiDB-lite"/>
    </source>
</evidence>
<dbReference type="EMBL" id="FOTC01000005">
    <property type="protein sequence ID" value="SFL37578.1"/>
    <property type="molecule type" value="Genomic_DNA"/>
</dbReference>
<evidence type="ECO:0000313" key="3">
    <source>
        <dbReference type="Proteomes" id="UP000199607"/>
    </source>
</evidence>
<accession>A0A1I4H5M2</accession>
<reference evidence="3" key="1">
    <citation type="submission" date="2016-10" db="EMBL/GenBank/DDBJ databases">
        <authorList>
            <person name="Varghese N."/>
            <person name="Submissions S."/>
        </authorList>
    </citation>
    <scope>NUCLEOTIDE SEQUENCE [LARGE SCALE GENOMIC DNA]</scope>
    <source>
        <strain evidence="3">CGMCC 1.7738</strain>
    </source>
</reference>
<dbReference type="AlphaFoldDB" id="A0A1I4H5M2"/>
<evidence type="ECO:0000313" key="2">
    <source>
        <dbReference type="EMBL" id="SFL37578.1"/>
    </source>
</evidence>
<protein>
    <recommendedName>
        <fullName evidence="4">DUF4177 domain-containing protein</fullName>
    </recommendedName>
</protein>
<dbReference type="RefSeq" id="WP_089870982.1">
    <property type="nucleotide sequence ID" value="NZ_FOTC01000005.1"/>
</dbReference>
<feature type="region of interest" description="Disordered" evidence="1">
    <location>
        <begin position="1"/>
        <end position="34"/>
    </location>
</feature>
<sequence length="83" mass="9602">MTDDAGDSTDRWEYRAIRPPREAAKKEARDPSDELNDLAAEGWRLVETVEYVGGGTKYLVFERPYRDESTDDAPDSVERRHRD</sequence>
<evidence type="ECO:0008006" key="4">
    <source>
        <dbReference type="Google" id="ProtNLM"/>
    </source>
</evidence>
<gene>
    <name evidence="2" type="ORF">SAMN04487950_3528</name>
</gene>
<dbReference type="InterPro" id="IPR025234">
    <property type="entry name" value="YjzH-like"/>
</dbReference>
<proteinExistence type="predicted"/>